<keyword evidence="1" id="KW-0732">Signal</keyword>
<evidence type="ECO:0000256" key="1">
    <source>
        <dbReference type="SAM" id="SignalP"/>
    </source>
</evidence>
<sequence>MQNTVCLQAVLLLVVAAVVAQEGEQARDKRSGILLAGGIAPLAAVPAISPILPAAVPAILPGGLAIGRGLPLGHGSIIG</sequence>
<dbReference type="EMBL" id="JARBHB010000013">
    <property type="protein sequence ID" value="KAJ8870703.1"/>
    <property type="molecule type" value="Genomic_DNA"/>
</dbReference>
<reference evidence="2 3" key="1">
    <citation type="submission" date="2023-02" db="EMBL/GenBank/DDBJ databases">
        <title>LHISI_Scaffold_Assembly.</title>
        <authorList>
            <person name="Stuart O.P."/>
            <person name="Cleave R."/>
            <person name="Magrath M.J.L."/>
            <person name="Mikheyev A.S."/>
        </authorList>
    </citation>
    <scope>NUCLEOTIDE SEQUENCE [LARGE SCALE GENOMIC DNA]</scope>
    <source>
        <strain evidence="2">Daus_M_001</strain>
        <tissue evidence="2">Leg muscle</tissue>
    </source>
</reference>
<dbReference type="Proteomes" id="UP001159363">
    <property type="component" value="Chromosome 12"/>
</dbReference>
<feature type="signal peptide" evidence="1">
    <location>
        <begin position="1"/>
        <end position="20"/>
    </location>
</feature>
<gene>
    <name evidence="2" type="ORF">PR048_029728</name>
</gene>
<evidence type="ECO:0000313" key="2">
    <source>
        <dbReference type="EMBL" id="KAJ8870703.1"/>
    </source>
</evidence>
<name>A0ABQ9GG38_9NEOP</name>
<proteinExistence type="predicted"/>
<comment type="caution">
    <text evidence="2">The sequence shown here is derived from an EMBL/GenBank/DDBJ whole genome shotgun (WGS) entry which is preliminary data.</text>
</comment>
<organism evidence="2 3">
    <name type="scientific">Dryococelus australis</name>
    <dbReference type="NCBI Taxonomy" id="614101"/>
    <lineage>
        <taxon>Eukaryota</taxon>
        <taxon>Metazoa</taxon>
        <taxon>Ecdysozoa</taxon>
        <taxon>Arthropoda</taxon>
        <taxon>Hexapoda</taxon>
        <taxon>Insecta</taxon>
        <taxon>Pterygota</taxon>
        <taxon>Neoptera</taxon>
        <taxon>Polyneoptera</taxon>
        <taxon>Phasmatodea</taxon>
        <taxon>Verophasmatodea</taxon>
        <taxon>Anareolatae</taxon>
        <taxon>Phasmatidae</taxon>
        <taxon>Eurycanthinae</taxon>
        <taxon>Dryococelus</taxon>
    </lineage>
</organism>
<protein>
    <submittedName>
        <fullName evidence="2">Uncharacterized protein</fullName>
    </submittedName>
</protein>
<accession>A0ABQ9GG38</accession>
<feature type="chain" id="PRO_5046931180" evidence="1">
    <location>
        <begin position="21"/>
        <end position="79"/>
    </location>
</feature>
<keyword evidence="3" id="KW-1185">Reference proteome</keyword>
<evidence type="ECO:0000313" key="3">
    <source>
        <dbReference type="Proteomes" id="UP001159363"/>
    </source>
</evidence>